<protein>
    <submittedName>
        <fullName evidence="2">Uncharacterized protein</fullName>
    </submittedName>
</protein>
<dbReference type="OrthoDB" id="1447689at2"/>
<accession>A0A1H9SQ62</accession>
<feature type="signal peptide" evidence="1">
    <location>
        <begin position="1"/>
        <end position="20"/>
    </location>
</feature>
<dbReference type="AlphaFoldDB" id="A0A1H9SQ62"/>
<organism evidence="2 3">
    <name type="scientific">Pedobacter rhizosphaerae</name>
    <dbReference type="NCBI Taxonomy" id="390241"/>
    <lineage>
        <taxon>Bacteria</taxon>
        <taxon>Pseudomonadati</taxon>
        <taxon>Bacteroidota</taxon>
        <taxon>Sphingobacteriia</taxon>
        <taxon>Sphingobacteriales</taxon>
        <taxon>Sphingobacteriaceae</taxon>
        <taxon>Pedobacter</taxon>
    </lineage>
</organism>
<evidence type="ECO:0000256" key="1">
    <source>
        <dbReference type="SAM" id="SignalP"/>
    </source>
</evidence>
<keyword evidence="3" id="KW-1185">Reference proteome</keyword>
<name>A0A1H9SQ62_9SPHI</name>
<evidence type="ECO:0000313" key="3">
    <source>
        <dbReference type="Proteomes" id="UP000199572"/>
    </source>
</evidence>
<reference evidence="2 3" key="1">
    <citation type="submission" date="2016-10" db="EMBL/GenBank/DDBJ databases">
        <authorList>
            <person name="de Groot N.N."/>
        </authorList>
    </citation>
    <scope>NUCLEOTIDE SEQUENCE [LARGE SCALE GENOMIC DNA]</scope>
    <source>
        <strain evidence="2 3">DSM 18610</strain>
    </source>
</reference>
<proteinExistence type="predicted"/>
<dbReference type="Proteomes" id="UP000199572">
    <property type="component" value="Unassembled WGS sequence"/>
</dbReference>
<dbReference type="RefSeq" id="WP_090885771.1">
    <property type="nucleotide sequence ID" value="NZ_FOGG01000019.1"/>
</dbReference>
<keyword evidence="1" id="KW-0732">Signal</keyword>
<feature type="chain" id="PRO_5011492005" evidence="1">
    <location>
        <begin position="21"/>
        <end position="100"/>
    </location>
</feature>
<dbReference type="EMBL" id="FOGG01000019">
    <property type="protein sequence ID" value="SER86998.1"/>
    <property type="molecule type" value="Genomic_DNA"/>
</dbReference>
<dbReference type="PROSITE" id="PS51257">
    <property type="entry name" value="PROKAR_LIPOPROTEIN"/>
    <property type="match status" value="1"/>
</dbReference>
<sequence length="100" mass="11057">MKKILYLSFFVAVLSACSTMKNNSGTTIRLTGKIEKIGMTTFQYGTHLLKADAKTYALKSASLNLDTYLDKQVTIKGNKVEGYPVEGGPEFIEVTEVKEK</sequence>
<evidence type="ECO:0000313" key="2">
    <source>
        <dbReference type="EMBL" id="SER86998.1"/>
    </source>
</evidence>
<gene>
    <name evidence="2" type="ORF">SAMN04488023_11912</name>
</gene>